<dbReference type="InterPro" id="IPR054539">
    <property type="entry name" value="Beta-prop_PDH"/>
</dbReference>
<evidence type="ECO:0000259" key="6">
    <source>
        <dbReference type="PROSITE" id="PS51007"/>
    </source>
</evidence>
<evidence type="ECO:0000256" key="5">
    <source>
        <dbReference type="SAM" id="SignalP"/>
    </source>
</evidence>
<dbReference type="Gene3D" id="1.10.760.10">
    <property type="entry name" value="Cytochrome c-like domain"/>
    <property type="match status" value="1"/>
</dbReference>
<organism evidence="7 8">
    <name type="scientific">Sphingomonas morindae</name>
    <dbReference type="NCBI Taxonomy" id="1541170"/>
    <lineage>
        <taxon>Bacteria</taxon>
        <taxon>Pseudomonadati</taxon>
        <taxon>Pseudomonadota</taxon>
        <taxon>Alphaproteobacteria</taxon>
        <taxon>Sphingomonadales</taxon>
        <taxon>Sphingomonadaceae</taxon>
        <taxon>Sphingomonas</taxon>
    </lineage>
</organism>
<proteinExistence type="predicted"/>
<dbReference type="PROSITE" id="PS51007">
    <property type="entry name" value="CYTC"/>
    <property type="match status" value="1"/>
</dbReference>
<dbReference type="Pfam" id="PF00034">
    <property type="entry name" value="Cytochrom_C"/>
    <property type="match status" value="1"/>
</dbReference>
<dbReference type="RefSeq" id="WP_252168846.1">
    <property type="nucleotide sequence ID" value="NZ_CP084931.1"/>
</dbReference>
<evidence type="ECO:0000313" key="7">
    <source>
        <dbReference type="EMBL" id="USI75032.1"/>
    </source>
</evidence>
<evidence type="ECO:0000313" key="8">
    <source>
        <dbReference type="Proteomes" id="UP001056937"/>
    </source>
</evidence>
<name>A0ABY4XDI2_9SPHN</name>
<dbReference type="InterPro" id="IPR036909">
    <property type="entry name" value="Cyt_c-like_dom_sf"/>
</dbReference>
<protein>
    <submittedName>
        <fullName evidence="7">PQQ-dependent sugar dehydrogenase</fullName>
    </submittedName>
</protein>
<dbReference type="SUPFAM" id="SSF46626">
    <property type="entry name" value="Cytochrome c"/>
    <property type="match status" value="1"/>
</dbReference>
<keyword evidence="2 4" id="KW-0479">Metal-binding</keyword>
<keyword evidence="3 4" id="KW-0408">Iron</keyword>
<feature type="domain" description="Cytochrome c" evidence="6">
    <location>
        <begin position="475"/>
        <end position="567"/>
    </location>
</feature>
<accession>A0ABY4XDI2</accession>
<keyword evidence="8" id="KW-1185">Reference proteome</keyword>
<dbReference type="Pfam" id="PF22807">
    <property type="entry name" value="TrAA12"/>
    <property type="match status" value="1"/>
</dbReference>
<dbReference type="PANTHER" id="PTHR33546">
    <property type="entry name" value="LARGE, MULTIFUNCTIONAL SECRETED PROTEIN-RELATED"/>
    <property type="match status" value="1"/>
</dbReference>
<evidence type="ECO:0000256" key="1">
    <source>
        <dbReference type="ARBA" id="ARBA00022617"/>
    </source>
</evidence>
<dbReference type="InterPro" id="IPR011041">
    <property type="entry name" value="Quinoprot_gluc/sorb_DH_b-prop"/>
</dbReference>
<dbReference type="InterPro" id="IPR009056">
    <property type="entry name" value="Cyt_c-like_dom"/>
</dbReference>
<dbReference type="PANTHER" id="PTHR33546:SF1">
    <property type="entry name" value="LARGE, MULTIFUNCTIONAL SECRETED PROTEIN"/>
    <property type="match status" value="1"/>
</dbReference>
<keyword evidence="5" id="KW-0732">Signal</keyword>
<dbReference type="InterPro" id="IPR011042">
    <property type="entry name" value="6-blade_b-propeller_TolB-like"/>
</dbReference>
<dbReference type="SUPFAM" id="SSF50952">
    <property type="entry name" value="Soluble quinoprotein glucose dehydrogenase"/>
    <property type="match status" value="1"/>
</dbReference>
<reference evidence="7" key="1">
    <citation type="journal article" date="2022" name="Toxins">
        <title>Genomic Analysis of Sphingopyxis sp. USTB-05 for Biodegrading Cyanobacterial Hepatotoxins.</title>
        <authorList>
            <person name="Liu C."/>
            <person name="Xu Q."/>
            <person name="Zhao Z."/>
            <person name="Zhang H."/>
            <person name="Liu X."/>
            <person name="Yin C."/>
            <person name="Liu Y."/>
            <person name="Yan H."/>
        </authorList>
    </citation>
    <scope>NUCLEOTIDE SEQUENCE</scope>
    <source>
        <strain evidence="7">NBD5</strain>
    </source>
</reference>
<dbReference type="EMBL" id="CP084931">
    <property type="protein sequence ID" value="USI75032.1"/>
    <property type="molecule type" value="Genomic_DNA"/>
</dbReference>
<evidence type="ECO:0000256" key="3">
    <source>
        <dbReference type="ARBA" id="ARBA00023004"/>
    </source>
</evidence>
<gene>
    <name evidence="7" type="ORF">LHA26_17860</name>
</gene>
<feature type="signal peptide" evidence="5">
    <location>
        <begin position="1"/>
        <end position="26"/>
    </location>
</feature>
<feature type="chain" id="PRO_5045071223" evidence="5">
    <location>
        <begin position="27"/>
        <end position="571"/>
    </location>
</feature>
<evidence type="ECO:0000256" key="2">
    <source>
        <dbReference type="ARBA" id="ARBA00022723"/>
    </source>
</evidence>
<dbReference type="Gene3D" id="2.120.10.30">
    <property type="entry name" value="TolB, C-terminal domain"/>
    <property type="match status" value="1"/>
</dbReference>
<sequence>MGKTRWGGRIGLCVLAAACGSAQAPADAPRAHAAAARGGCTGDNGGLVLPPGFCATVFADGLGHVRHLAVDAAGRVYANSQGGAEGGGPAGLILLRDADRDGHAEAIEHIVQAPTGGTGLALHDGYVYLEDGDAIRRIRLDPAAGRATGAAETVVRGLPTTGDHHSHSIAITRAGALFVNSGSATNACQRDNRQPGSPGLTPCAELATRAGIWRFDAAGHDQPFAPAARYATGIRNAVGLALDGRDRLFATQHGRDQLHENWPRLYTAVQGQELPAEELVAVGPGSDFGWPRCYYDPGQKKLVLAPEYGGDGGHAVGACATKVAPIASFPAHWAPNALLLYGGTQFPQAYRGGAFIAFHGSWNRAPGPQGGFNIVFQPLRDGRASGAAIVFADGFAGADKASGGAAHRPSGLAMAPDGSLYVGDDKAGRIWRIHYSGPADAALTGVAVAAPGPVRAPAASAAAASAPVPPGATAAMVALGRRIYAGAVADGTCAGCHGPGGEGSAVAPRLSDGQWLWGDGSPAAIRRVIVAGVPHPKKYPAPMPPYGGATLTPAQTDAVAAYIWSIAHGGR</sequence>
<keyword evidence="1 4" id="KW-0349">Heme</keyword>
<dbReference type="Proteomes" id="UP001056937">
    <property type="component" value="Chromosome 2"/>
</dbReference>
<evidence type="ECO:0000256" key="4">
    <source>
        <dbReference type="PROSITE-ProRule" id="PRU00433"/>
    </source>
</evidence>